<name>A0ABY6YEJ9_BIFPS</name>
<keyword evidence="2" id="KW-1185">Reference proteome</keyword>
<dbReference type="EMBL" id="CABWJV010000004">
    <property type="protein sequence ID" value="VWQ23960.1"/>
    <property type="molecule type" value="Genomic_DNA"/>
</dbReference>
<dbReference type="Proteomes" id="UP000494211">
    <property type="component" value="Unassembled WGS sequence"/>
</dbReference>
<evidence type="ECO:0000313" key="1">
    <source>
        <dbReference type="EMBL" id="VWQ23960.1"/>
    </source>
</evidence>
<comment type="caution">
    <text evidence="1">The sequence shown here is derived from an EMBL/GenBank/DDBJ whole genome shotgun (WGS) entry which is preliminary data.</text>
</comment>
<organism evidence="1 2">
    <name type="scientific">Bifidobacterium pseudocatenulatum</name>
    <dbReference type="NCBI Taxonomy" id="28026"/>
    <lineage>
        <taxon>Bacteria</taxon>
        <taxon>Bacillati</taxon>
        <taxon>Actinomycetota</taxon>
        <taxon>Actinomycetes</taxon>
        <taxon>Bifidobacteriales</taxon>
        <taxon>Bifidobacteriaceae</taxon>
        <taxon>Bifidobacterium</taxon>
    </lineage>
</organism>
<protein>
    <submittedName>
        <fullName evidence="1">Uncharacterized protein</fullName>
    </submittedName>
</protein>
<evidence type="ECO:0000313" key="2">
    <source>
        <dbReference type="Proteomes" id="UP000494211"/>
    </source>
</evidence>
<dbReference type="RefSeq" id="WP_253073187.1">
    <property type="nucleotide sequence ID" value="NZ_CABWJV010000004.1"/>
</dbReference>
<proteinExistence type="predicted"/>
<accession>A0ABY6YEJ9</accession>
<reference evidence="1 2" key="1">
    <citation type="submission" date="2019-10" db="EMBL/GenBank/DDBJ databases">
        <authorList>
            <consortium name="Melissa Lawson"/>
            <person name="O'neill I."/>
        </authorList>
    </citation>
    <scope>NUCLEOTIDE SEQUENCE [LARGE SCALE GENOMIC DNA]</scope>
    <source>
        <strain evidence="1">LH_658</strain>
    </source>
</reference>
<sequence>MSDPFRRLAPDQFEPVAAVAVYGHCKQSLTYEVDQGADKVNYQQDAKYLQDREGLLVEVFQYEQMFPE</sequence>
<gene>
    <name evidence="1" type="ORF">BIFLH658_01600</name>
</gene>